<organism evidence="1 2">
    <name type="scientific">Aurantiacibacter luteus</name>
    <dbReference type="NCBI Taxonomy" id="1581420"/>
    <lineage>
        <taxon>Bacteria</taxon>
        <taxon>Pseudomonadati</taxon>
        <taxon>Pseudomonadota</taxon>
        <taxon>Alphaproteobacteria</taxon>
        <taxon>Sphingomonadales</taxon>
        <taxon>Erythrobacteraceae</taxon>
        <taxon>Aurantiacibacter</taxon>
    </lineage>
</organism>
<dbReference type="PATRIC" id="fig|1581420.6.peg.2790"/>
<keyword evidence="2" id="KW-1185">Reference proteome</keyword>
<accession>A0A0G9MP16</accession>
<reference evidence="1 2" key="1">
    <citation type="submission" date="2015-04" db="EMBL/GenBank/DDBJ databases">
        <title>The draft genome sequence of Erythrobacter luteus KA37.</title>
        <authorList>
            <person name="Zhuang L."/>
            <person name="Liu Y."/>
            <person name="Shao Z."/>
        </authorList>
    </citation>
    <scope>NUCLEOTIDE SEQUENCE [LARGE SCALE GENOMIC DNA]</scope>
    <source>
        <strain evidence="1 2">KA37</strain>
    </source>
</reference>
<dbReference type="STRING" id="1581420.AAW00_13645"/>
<name>A0A0G9MP16_9SPHN</name>
<dbReference type="EMBL" id="LBHB01000004">
    <property type="protein sequence ID" value="KLE32462.1"/>
    <property type="molecule type" value="Genomic_DNA"/>
</dbReference>
<dbReference type="Proteomes" id="UP000053464">
    <property type="component" value="Unassembled WGS sequence"/>
</dbReference>
<dbReference type="AlphaFoldDB" id="A0A0G9MP16"/>
<evidence type="ECO:0000313" key="1">
    <source>
        <dbReference type="EMBL" id="KLE32462.1"/>
    </source>
</evidence>
<protein>
    <submittedName>
        <fullName evidence="1">Uncharacterized protein</fullName>
    </submittedName>
</protein>
<sequence length="132" mass="14128">MIEPVNRPLKAGRWVAFTHSVYVEGLDLTDATFAMQVRDSWNGGQIRADLSTVTTAAAEGVRFVGLDTVNGLPVSEIGIRINETTMEAMSAEAAGIDPDADLSLVYDLHITRAGLAEVFMRGAFIVQAGSTE</sequence>
<comment type="caution">
    <text evidence="1">The sequence shown here is derived from an EMBL/GenBank/DDBJ whole genome shotgun (WGS) entry which is preliminary data.</text>
</comment>
<dbReference type="OrthoDB" id="7432946at2"/>
<proteinExistence type="predicted"/>
<gene>
    <name evidence="1" type="ORF">AAW00_13645</name>
</gene>
<evidence type="ECO:0000313" key="2">
    <source>
        <dbReference type="Proteomes" id="UP000053464"/>
    </source>
</evidence>
<dbReference type="RefSeq" id="WP_047004976.1">
    <property type="nucleotide sequence ID" value="NZ_LBHB01000004.1"/>
</dbReference>